<dbReference type="Proteomes" id="UP000197138">
    <property type="component" value="Unassembled WGS sequence"/>
</dbReference>
<proteinExistence type="predicted"/>
<reference evidence="2" key="1">
    <citation type="journal article" date="2017" name="Plant J.">
        <title>The pomegranate (Punica granatum L.) genome and the genomics of punicalagin biosynthesis.</title>
        <authorList>
            <person name="Qin G."/>
            <person name="Xu C."/>
            <person name="Ming R."/>
            <person name="Tang H."/>
            <person name="Guyot R."/>
            <person name="Kramer E.M."/>
            <person name="Hu Y."/>
            <person name="Yi X."/>
            <person name="Qi Y."/>
            <person name="Xu X."/>
            <person name="Gao Z."/>
            <person name="Pan H."/>
            <person name="Jian J."/>
            <person name="Tian Y."/>
            <person name="Yue Z."/>
            <person name="Xu Y."/>
        </authorList>
    </citation>
    <scope>NUCLEOTIDE SEQUENCE [LARGE SCALE GENOMIC DNA]</scope>
    <source>
        <strain evidence="2">cv. Dabenzi</strain>
    </source>
</reference>
<evidence type="ECO:0000313" key="2">
    <source>
        <dbReference type="Proteomes" id="UP000197138"/>
    </source>
</evidence>
<evidence type="ECO:0000313" key="1">
    <source>
        <dbReference type="EMBL" id="OWM76994.1"/>
    </source>
</evidence>
<dbReference type="EMBL" id="MTKT01002940">
    <property type="protein sequence ID" value="OWM76994.1"/>
    <property type="molecule type" value="Genomic_DNA"/>
</dbReference>
<accession>A0A218WW09</accession>
<name>A0A218WW09_PUNGR</name>
<comment type="caution">
    <text evidence="1">The sequence shown here is derived from an EMBL/GenBank/DDBJ whole genome shotgun (WGS) entry which is preliminary data.</text>
</comment>
<dbReference type="AlphaFoldDB" id="A0A218WW09"/>
<sequence length="230" mass="25168">MLPAVQASPDERIAALEGTVNLMAANMAELMSLLRNPNRASSSFAPAHGPTVNLEAAETPDASLPPPFTPAATFDQGMSVPQLALIPVPAPVYTAPPPIITSAFAPAHTAESVPYQAPQPNIGLPHQAPPPLNITFSEPGTPTQAAPLAPPINFPPEEETEQERRVRKLEEMVKALQAKEIRVDSSFVDWGLFPSMRLPPRIKIPEFQRYDGTRDPRHHLRHYRGKMLQY</sequence>
<evidence type="ECO:0008006" key="3">
    <source>
        <dbReference type="Google" id="ProtNLM"/>
    </source>
</evidence>
<protein>
    <recommendedName>
        <fullName evidence="3">Extensin-like</fullName>
    </recommendedName>
</protein>
<organism evidence="1 2">
    <name type="scientific">Punica granatum</name>
    <name type="common">Pomegranate</name>
    <dbReference type="NCBI Taxonomy" id="22663"/>
    <lineage>
        <taxon>Eukaryota</taxon>
        <taxon>Viridiplantae</taxon>
        <taxon>Streptophyta</taxon>
        <taxon>Embryophyta</taxon>
        <taxon>Tracheophyta</taxon>
        <taxon>Spermatophyta</taxon>
        <taxon>Magnoliopsida</taxon>
        <taxon>eudicotyledons</taxon>
        <taxon>Gunneridae</taxon>
        <taxon>Pentapetalae</taxon>
        <taxon>rosids</taxon>
        <taxon>malvids</taxon>
        <taxon>Myrtales</taxon>
        <taxon>Lythraceae</taxon>
        <taxon>Punica</taxon>
    </lineage>
</organism>
<gene>
    <name evidence="1" type="ORF">CDL15_Pgr011719</name>
</gene>